<evidence type="ECO:0000313" key="3">
    <source>
        <dbReference type="EMBL" id="CAF3737035.1"/>
    </source>
</evidence>
<reference evidence="1" key="1">
    <citation type="submission" date="2021-02" db="EMBL/GenBank/DDBJ databases">
        <authorList>
            <person name="Nowell W R."/>
        </authorList>
    </citation>
    <scope>NUCLEOTIDE SEQUENCE</scope>
</reference>
<dbReference type="EMBL" id="CAJOBE010008445">
    <property type="protein sequence ID" value="CAF4061526.1"/>
    <property type="molecule type" value="Genomic_DNA"/>
</dbReference>
<evidence type="ECO:0000313" key="4">
    <source>
        <dbReference type="EMBL" id="CAF4061526.1"/>
    </source>
</evidence>
<dbReference type="EMBL" id="CAJNOT010000834">
    <property type="protein sequence ID" value="CAF1090904.1"/>
    <property type="molecule type" value="Genomic_DNA"/>
</dbReference>
<dbReference type="Proteomes" id="UP000663864">
    <property type="component" value="Unassembled WGS sequence"/>
</dbReference>
<gene>
    <name evidence="4" type="ORF">FNK824_LOCUS29283</name>
    <name evidence="3" type="ORF">JBS370_LOCUS11766</name>
    <name evidence="2" type="ORF">SEV965_LOCUS35523</name>
    <name evidence="1" type="ORF">ZHD862_LOCUS17084</name>
</gene>
<accession>A0A814NE35</accession>
<evidence type="ECO:0000313" key="5">
    <source>
        <dbReference type="Proteomes" id="UP000663864"/>
    </source>
</evidence>
<name>A0A814NE35_9BILA</name>
<proteinExistence type="predicted"/>
<evidence type="ECO:0000313" key="2">
    <source>
        <dbReference type="EMBL" id="CAF1489929.1"/>
    </source>
</evidence>
<dbReference type="AlphaFoldDB" id="A0A814NE35"/>
<dbReference type="EMBL" id="CAJNOU010005834">
    <property type="protein sequence ID" value="CAF1489929.1"/>
    <property type="molecule type" value="Genomic_DNA"/>
</dbReference>
<organism evidence="1 5">
    <name type="scientific">Rotaria sordida</name>
    <dbReference type="NCBI Taxonomy" id="392033"/>
    <lineage>
        <taxon>Eukaryota</taxon>
        <taxon>Metazoa</taxon>
        <taxon>Spiralia</taxon>
        <taxon>Gnathifera</taxon>
        <taxon>Rotifera</taxon>
        <taxon>Eurotatoria</taxon>
        <taxon>Bdelloidea</taxon>
        <taxon>Philodinida</taxon>
        <taxon>Philodinidae</taxon>
        <taxon>Rotaria</taxon>
    </lineage>
</organism>
<sequence>MTINRSWLDGVWHGWGHTSFTWPIQLTVNSTTNSYIVDYVGLGGKSRLERLEELDQGVYFREHLIEGENFSDQDLFVIYKIDENRLEFIAFDDKNSSISNNVIGTGVMVKEITN</sequence>
<evidence type="ECO:0000313" key="1">
    <source>
        <dbReference type="EMBL" id="CAF1090904.1"/>
    </source>
</evidence>
<dbReference type="EMBL" id="CAJOBD010000924">
    <property type="protein sequence ID" value="CAF3737035.1"/>
    <property type="molecule type" value="Genomic_DNA"/>
</dbReference>
<comment type="caution">
    <text evidence="1">The sequence shown here is derived from an EMBL/GenBank/DDBJ whole genome shotgun (WGS) entry which is preliminary data.</text>
</comment>
<protein>
    <submittedName>
        <fullName evidence="1">Uncharacterized protein</fullName>
    </submittedName>
</protein>
<dbReference type="Proteomes" id="UP000663889">
    <property type="component" value="Unassembled WGS sequence"/>
</dbReference>
<dbReference type="Proteomes" id="UP000663874">
    <property type="component" value="Unassembled WGS sequence"/>
</dbReference>
<dbReference type="Proteomes" id="UP000663836">
    <property type="component" value="Unassembled WGS sequence"/>
</dbReference>